<feature type="compositionally biased region" description="Polar residues" evidence="2">
    <location>
        <begin position="159"/>
        <end position="176"/>
    </location>
</feature>
<evidence type="ECO:0000256" key="2">
    <source>
        <dbReference type="SAM" id="MobiDB-lite"/>
    </source>
</evidence>
<feature type="coiled-coil region" evidence="1">
    <location>
        <begin position="236"/>
        <end position="329"/>
    </location>
</feature>
<feature type="compositionally biased region" description="Low complexity" evidence="2">
    <location>
        <begin position="97"/>
        <end position="116"/>
    </location>
</feature>
<proteinExistence type="predicted"/>
<feature type="compositionally biased region" description="Polar residues" evidence="2">
    <location>
        <begin position="138"/>
        <end position="149"/>
    </location>
</feature>
<feature type="region of interest" description="Disordered" evidence="2">
    <location>
        <begin position="1"/>
        <end position="204"/>
    </location>
</feature>
<dbReference type="AlphaFoldDB" id="A0A8H3GVZ0"/>
<accession>A0A8H3GVZ0</accession>
<feature type="compositionally biased region" description="Basic and acidic residues" evidence="2">
    <location>
        <begin position="47"/>
        <end position="57"/>
    </location>
</feature>
<protein>
    <submittedName>
        <fullName evidence="3">Uncharacterized protein</fullName>
    </submittedName>
</protein>
<sequence length="342" mass="37584">MAKRKANISAPQSPAQNGKTGKRKVARQEASATYVTSGEDEYPTPDTSREVRAKDIPSRSTRNRKPGGQQLQGRPTTPKNKGKQRAREEADDEEFEAASQESSRAPSPAPSSSRSPSPEPSPSPTPSPPRRKAKGANQGASRGQGSSKKPTAKQGTKKAGTNVSKPTASNQGSSKAPTAKQGNKKAAQGSGKATETEFGTKKQGLHAIVFGGRSNLDSMAEFEEIQTMRLHSERAMQNAKAKAHKEEQRSKKLDIEIQQLNLKRLEHMPPEAIILEFENRIADKNEEVAQLQGKLARMEIHKMEVEKELEKEKSERIKAERDFMAAQERFLREQRAARAAED</sequence>
<gene>
    <name evidence="3" type="ORF">RDB_LOCUS172246</name>
</gene>
<feature type="compositionally biased region" description="Pro residues" evidence="2">
    <location>
        <begin position="117"/>
        <end position="128"/>
    </location>
</feature>
<feature type="compositionally biased region" description="Polar residues" evidence="2">
    <location>
        <begin position="69"/>
        <end position="79"/>
    </location>
</feature>
<comment type="caution">
    <text evidence="3">The sequence shown here is derived from an EMBL/GenBank/DDBJ whole genome shotgun (WGS) entry which is preliminary data.</text>
</comment>
<evidence type="ECO:0000313" key="4">
    <source>
        <dbReference type="Proteomes" id="UP000663841"/>
    </source>
</evidence>
<dbReference type="EMBL" id="CAJMWW010000369">
    <property type="protein sequence ID" value="CAE6469072.1"/>
    <property type="molecule type" value="Genomic_DNA"/>
</dbReference>
<evidence type="ECO:0000313" key="3">
    <source>
        <dbReference type="EMBL" id="CAE6469072.1"/>
    </source>
</evidence>
<reference evidence="3" key="1">
    <citation type="submission" date="2021-01" db="EMBL/GenBank/DDBJ databases">
        <authorList>
            <person name="Kaushik A."/>
        </authorList>
    </citation>
    <scope>NUCLEOTIDE SEQUENCE</scope>
    <source>
        <strain evidence="3">AG3-T5</strain>
    </source>
</reference>
<dbReference type="Proteomes" id="UP000663841">
    <property type="component" value="Unassembled WGS sequence"/>
</dbReference>
<feature type="compositionally biased region" description="Polar residues" evidence="2">
    <location>
        <begin position="9"/>
        <end position="19"/>
    </location>
</feature>
<name>A0A8H3GVZ0_9AGAM</name>
<evidence type="ECO:0000256" key="1">
    <source>
        <dbReference type="SAM" id="Coils"/>
    </source>
</evidence>
<keyword evidence="1" id="KW-0175">Coiled coil</keyword>
<organism evidence="3 4">
    <name type="scientific">Rhizoctonia solani</name>
    <dbReference type="NCBI Taxonomy" id="456999"/>
    <lineage>
        <taxon>Eukaryota</taxon>
        <taxon>Fungi</taxon>
        <taxon>Dikarya</taxon>
        <taxon>Basidiomycota</taxon>
        <taxon>Agaricomycotina</taxon>
        <taxon>Agaricomycetes</taxon>
        <taxon>Cantharellales</taxon>
        <taxon>Ceratobasidiaceae</taxon>
        <taxon>Rhizoctonia</taxon>
    </lineage>
</organism>